<dbReference type="KEGG" id="rub:GBA63_08095"/>
<name>A0A6G8Q8H2_9ACTN</name>
<dbReference type="EMBL" id="CP045119">
    <property type="protein sequence ID" value="QIN82607.1"/>
    <property type="molecule type" value="Genomic_DNA"/>
</dbReference>
<feature type="region of interest" description="Disordered" evidence="1">
    <location>
        <begin position="66"/>
        <end position="110"/>
    </location>
</feature>
<dbReference type="AlphaFoldDB" id="A0A6G8Q8H2"/>
<dbReference type="Proteomes" id="UP000501452">
    <property type="component" value="Chromosome"/>
</dbReference>
<evidence type="ECO:0000256" key="1">
    <source>
        <dbReference type="SAM" id="MobiDB-lite"/>
    </source>
</evidence>
<dbReference type="RefSeq" id="WP_166175100.1">
    <property type="nucleotide sequence ID" value="NZ_CP045119.1"/>
</dbReference>
<evidence type="ECO:0000313" key="2">
    <source>
        <dbReference type="EMBL" id="QIN82607.1"/>
    </source>
</evidence>
<organism evidence="2 3">
    <name type="scientific">Rubrobacter tropicus</name>
    <dbReference type="NCBI Taxonomy" id="2653851"/>
    <lineage>
        <taxon>Bacteria</taxon>
        <taxon>Bacillati</taxon>
        <taxon>Actinomycetota</taxon>
        <taxon>Rubrobacteria</taxon>
        <taxon>Rubrobacterales</taxon>
        <taxon>Rubrobacteraceae</taxon>
        <taxon>Rubrobacter</taxon>
    </lineage>
</organism>
<proteinExistence type="predicted"/>
<feature type="compositionally biased region" description="Gly residues" evidence="1">
    <location>
        <begin position="97"/>
        <end position="110"/>
    </location>
</feature>
<keyword evidence="3" id="KW-1185">Reference proteome</keyword>
<sequence length="110" mass="11456">MREAILRNLAARAASDPAFLSGIRKDPERTLAAYGYDLTPEELKTVLDLRRRTALLGNRTLAALLAGGLEKRTGGPPVRPATPGGPGDGPTRPGPPGGMRRGSSGGDQRG</sequence>
<gene>
    <name evidence="2" type="ORF">GBA63_08095</name>
</gene>
<protein>
    <submittedName>
        <fullName evidence="2">Uncharacterized protein</fullName>
    </submittedName>
</protein>
<accession>A0A6G8Q8H2</accession>
<evidence type="ECO:0000313" key="3">
    <source>
        <dbReference type="Proteomes" id="UP000501452"/>
    </source>
</evidence>
<reference evidence="2 3" key="1">
    <citation type="submission" date="2019-10" db="EMBL/GenBank/DDBJ databases">
        <title>Rubrobacter sp nov SCSIO 52090 isolated from a deep-sea sediment in the South China Sea.</title>
        <authorList>
            <person name="Chen R.W."/>
        </authorList>
    </citation>
    <scope>NUCLEOTIDE SEQUENCE [LARGE SCALE GENOMIC DNA]</scope>
    <source>
        <strain evidence="2 3">SCSIO 52909</strain>
    </source>
</reference>